<reference evidence="2 3" key="1">
    <citation type="submission" date="2017-08" db="EMBL/GenBank/DDBJ databases">
        <title>Substantial Increase in Enzyme Production by Combined Drug-Resistance Mutations in Paenibacillus agaridevorans.</title>
        <authorList>
            <person name="Tanaka Y."/>
            <person name="Funane K."/>
            <person name="Hosaka T."/>
            <person name="Shiwa Y."/>
            <person name="Fujita N."/>
            <person name="Miyazaki T."/>
            <person name="Yoshikawa H."/>
            <person name="Murakami K."/>
            <person name="Kasahara K."/>
            <person name="Inaoka T."/>
            <person name="Hiraga Y."/>
            <person name="Ochi K."/>
        </authorList>
    </citation>
    <scope>NUCLEOTIDE SEQUENCE [LARGE SCALE GENOMIC DNA]</scope>
    <source>
        <strain evidence="2 3">T-3040</strain>
    </source>
</reference>
<dbReference type="Gene3D" id="1.20.1270.90">
    <property type="entry name" value="AF1782-like"/>
    <property type="match status" value="1"/>
</dbReference>
<comment type="caution">
    <text evidence="2">The sequence shown here is derived from an EMBL/GenBank/DDBJ whole genome shotgun (WGS) entry which is preliminary data.</text>
</comment>
<keyword evidence="3" id="KW-1185">Reference proteome</keyword>
<dbReference type="CDD" id="cd00063">
    <property type="entry name" value="FN3"/>
    <property type="match status" value="1"/>
</dbReference>
<dbReference type="SUPFAM" id="SSF49265">
    <property type="entry name" value="Fibronectin type III"/>
    <property type="match status" value="1"/>
</dbReference>
<dbReference type="AlphaFoldDB" id="A0A2R5EUQ8"/>
<feature type="domain" description="FIMAH" evidence="1">
    <location>
        <begin position="963"/>
        <end position="1040"/>
    </location>
</feature>
<dbReference type="InterPro" id="IPR036116">
    <property type="entry name" value="FN3_sf"/>
</dbReference>
<dbReference type="Proteomes" id="UP000245202">
    <property type="component" value="Unassembled WGS sequence"/>
</dbReference>
<dbReference type="Pfam" id="PF22888">
    <property type="entry name" value="FIMAH"/>
    <property type="match status" value="1"/>
</dbReference>
<evidence type="ECO:0000313" key="2">
    <source>
        <dbReference type="EMBL" id="GBG07121.1"/>
    </source>
</evidence>
<gene>
    <name evidence="2" type="ORF">PAT3040_01669</name>
</gene>
<organism evidence="2 3">
    <name type="scientific">Paenibacillus agaridevorans</name>
    <dbReference type="NCBI Taxonomy" id="171404"/>
    <lineage>
        <taxon>Bacteria</taxon>
        <taxon>Bacillati</taxon>
        <taxon>Bacillota</taxon>
        <taxon>Bacilli</taxon>
        <taxon>Bacillales</taxon>
        <taxon>Paenibacillaceae</taxon>
        <taxon>Paenibacillus</taxon>
    </lineage>
</organism>
<dbReference type="Gene3D" id="2.60.40.10">
    <property type="entry name" value="Immunoglobulins"/>
    <property type="match status" value="1"/>
</dbReference>
<evidence type="ECO:0000313" key="3">
    <source>
        <dbReference type="Proteomes" id="UP000245202"/>
    </source>
</evidence>
<evidence type="ECO:0000259" key="1">
    <source>
        <dbReference type="Pfam" id="PF22888"/>
    </source>
</evidence>
<dbReference type="InterPro" id="IPR054470">
    <property type="entry name" value="FIMAH_dom"/>
</dbReference>
<dbReference type="EMBL" id="BDQX01000077">
    <property type="protein sequence ID" value="GBG07121.1"/>
    <property type="molecule type" value="Genomic_DNA"/>
</dbReference>
<proteinExistence type="predicted"/>
<sequence length="1044" mass="116653">MLHGAQVLKAEGLAIVDESEDFSKVFMKTANIQVSTSSPERYNGDTSRFYKTSEAEAYVIYEVPHTAAHAWTGFHVETWYNKGVGGQLPGDMSFEVSNDNITYTAVGDYSKIVSSLPQVGGWSEVSWAASSLPAGTKYIKLIFGNTTNHPSTWAIQIGKVMLYAEDNSLQALHDEIASAQVELDHASAGTNPGEYPVSAVQAFMDAISAAQVIADNSTSSTAQLQAAYADLVQARALFKDTFILALNWPASASITAAAAGPDKMTIAWPSIMEADSHSAIIYHVYKNDSEVAAVAGTTYTFTGLRPQMDYEFHIVASSEGDQSKVLGPAVLTTATIGPVPAPDFSLLDVDDFADEDFISPRVWNKDRRGIPYYYYHFSTVVNAVRLEKPNRGFIDIVVHRGTANNFPYNARVQENHLWFTYFYTNPASWNMYYGMPEVKVRLEEVLEHLLTLQSPEGAFSEYGWQSYNLAGTTFAVQFLGQTVRLLNEAKAKDVEFTSINEDLYNRVVEAYRKALVHVLNDNELWTYGRSYTNQFTLIWSAAAAYLEYFPDPAIEQQMRVRFAQSASELISPAGFYYEADGFDMGYNLGVHLQNDLIGYHYFKDTDLEQPFLEKERAFFDWLSYNLVLEPDGSFFTPNAAPSRRTTASSIERKDIPLAEKLPIARAFVRTQEEIAAEIAQAKADIIKDNWPNVDALKLGGDNSFNPYGLYNRLFNRYYPTENERSVAIQTLPYLASDRFNHQRVDDRSGLQFTYLRRPDYYATFNAGLQRGNLQVFGLGLIWHPEGGIMMSSQTEASSLATSRNLSWGTRSMTGSRVYENGTVTPVYSIDGVALQPEIGHGDVAQGDVEMKYSLGTAGNKTISFAENSISVTVQHQEAFEERIPLMIGPDDHILEGAGSVKLIRGNVVLEITFDEAAETQLEQTDFNIFQYRMQVLTLKTSSGNLSYTLSMSTVKPAFNIPLLREKLDFYKNSGALQTPLYQQLSKRLDQAEHHLDKGQIKQMIKKLRDFQKQLNNPGLQASISEDARVLLFSEAQALIDQYSE</sequence>
<dbReference type="InterPro" id="IPR013783">
    <property type="entry name" value="Ig-like_fold"/>
</dbReference>
<protein>
    <recommendedName>
        <fullName evidence="1">FIMAH domain-containing protein</fullName>
    </recommendedName>
</protein>
<dbReference type="InterPro" id="IPR003961">
    <property type="entry name" value="FN3_dom"/>
</dbReference>
<name>A0A2R5EUQ8_9BACL</name>
<accession>A0A2R5EUQ8</accession>